<dbReference type="PANTHER" id="PTHR33240">
    <property type="entry name" value="OS08G0508500 PROTEIN"/>
    <property type="match status" value="1"/>
</dbReference>
<dbReference type="Proteomes" id="UP000504604">
    <property type="component" value="Unplaced"/>
</dbReference>
<proteinExistence type="predicted"/>
<evidence type="ECO:0000313" key="2">
    <source>
        <dbReference type="Proteomes" id="UP000504604"/>
    </source>
</evidence>
<name>A0A6I9UND5_SESIN</name>
<reference evidence="3" key="1">
    <citation type="submission" date="2025-08" db="UniProtKB">
        <authorList>
            <consortium name="RefSeq"/>
        </authorList>
    </citation>
    <scope>IDENTIFICATION</scope>
</reference>
<keyword evidence="2" id="KW-1185">Reference proteome</keyword>
<dbReference type="RefSeq" id="XP_011102141.1">
    <property type="nucleotide sequence ID" value="XM_011103839.1"/>
</dbReference>
<dbReference type="InParanoid" id="A0A6I9UND5"/>
<dbReference type="Gene3D" id="2.40.70.10">
    <property type="entry name" value="Acid Proteases"/>
    <property type="match status" value="1"/>
</dbReference>
<dbReference type="AlphaFoldDB" id="A0A6I9UND5"/>
<gene>
    <name evidence="3" type="primary">LOC105180178</name>
</gene>
<dbReference type="KEGG" id="sind:105180178"/>
<organism evidence="2 3">
    <name type="scientific">Sesamum indicum</name>
    <name type="common">Oriental sesame</name>
    <name type="synonym">Sesamum orientale</name>
    <dbReference type="NCBI Taxonomy" id="4182"/>
    <lineage>
        <taxon>Eukaryota</taxon>
        <taxon>Viridiplantae</taxon>
        <taxon>Streptophyta</taxon>
        <taxon>Embryophyta</taxon>
        <taxon>Tracheophyta</taxon>
        <taxon>Spermatophyta</taxon>
        <taxon>Magnoliopsida</taxon>
        <taxon>eudicotyledons</taxon>
        <taxon>Gunneridae</taxon>
        <taxon>Pentapetalae</taxon>
        <taxon>asterids</taxon>
        <taxon>lamiids</taxon>
        <taxon>Lamiales</taxon>
        <taxon>Pedaliaceae</taxon>
        <taxon>Sesamum</taxon>
    </lineage>
</organism>
<evidence type="ECO:0000313" key="3">
    <source>
        <dbReference type="RefSeq" id="XP_011102141.1"/>
    </source>
</evidence>
<dbReference type="CDD" id="cd00303">
    <property type="entry name" value="retropepsin_like"/>
    <property type="match status" value="1"/>
</dbReference>
<feature type="region of interest" description="Disordered" evidence="1">
    <location>
        <begin position="70"/>
        <end position="89"/>
    </location>
</feature>
<evidence type="ECO:0000256" key="1">
    <source>
        <dbReference type="SAM" id="MobiDB-lite"/>
    </source>
</evidence>
<dbReference type="GeneID" id="105180178"/>
<dbReference type="PANTHER" id="PTHR33240:SF15">
    <property type="entry name" value="GAG-PRO-LIKE PROTEIN"/>
    <property type="match status" value="1"/>
</dbReference>
<dbReference type="OrthoDB" id="2919534at2759"/>
<sequence>MRAKALLMVEKEDVLKWPKHTRFTPAKKYSNKYCRFHKEKGHGTEDCYQLKNEIERLVRQGYFRNQVTRNHSRGDRCTRSRCPKRGPGGEVRRDLQVKGIIHTNSRRLRRWVFEEIEEKVERKRCSLENRQILNVAPEPKITFGALDARERIGEDNDPMVIKMDIANFTIHKVLVNNGSSADIILMEVLVKIGIDNTSLAPIKAPLVGFGGSEVESLGTIELPVSIGEEPRRKKLMVKFLVVDTSFAYNVILGRPGLNSFRAIVSTYHLKMKFPTPNGVGEVMCN</sequence>
<protein>
    <submittedName>
        <fullName evidence="3">Uncharacterized protein LOC105180178</fullName>
    </submittedName>
</protein>
<accession>A0A6I9UND5</accession>
<dbReference type="InterPro" id="IPR021109">
    <property type="entry name" value="Peptidase_aspartic_dom_sf"/>
</dbReference>